<keyword evidence="1" id="KW-1133">Transmembrane helix</keyword>
<dbReference type="EMBL" id="JBHUEK010000034">
    <property type="protein sequence ID" value="MFD1781523.1"/>
    <property type="molecule type" value="Genomic_DNA"/>
</dbReference>
<dbReference type="Proteomes" id="UP001597227">
    <property type="component" value="Unassembled WGS sequence"/>
</dbReference>
<feature type="transmembrane region" description="Helical" evidence="1">
    <location>
        <begin position="81"/>
        <end position="102"/>
    </location>
</feature>
<feature type="transmembrane region" description="Helical" evidence="1">
    <location>
        <begin position="108"/>
        <end position="130"/>
    </location>
</feature>
<feature type="transmembrane region" description="Helical" evidence="1">
    <location>
        <begin position="137"/>
        <end position="160"/>
    </location>
</feature>
<comment type="caution">
    <text evidence="2">The sequence shown here is derived from an EMBL/GenBank/DDBJ whole genome shotgun (WGS) entry which is preliminary data.</text>
</comment>
<protein>
    <recommendedName>
        <fullName evidence="4">DUF1700 domain-containing protein</fullName>
    </recommendedName>
</protein>
<evidence type="ECO:0000313" key="2">
    <source>
        <dbReference type="EMBL" id="MFD1781523.1"/>
    </source>
</evidence>
<keyword evidence="1" id="KW-0812">Transmembrane</keyword>
<organism evidence="2 3">
    <name type="scientific">Fredinandcohnia salidurans</name>
    <dbReference type="NCBI Taxonomy" id="2595041"/>
    <lineage>
        <taxon>Bacteria</taxon>
        <taxon>Bacillati</taxon>
        <taxon>Bacillota</taxon>
        <taxon>Bacilli</taxon>
        <taxon>Bacillales</taxon>
        <taxon>Bacillaceae</taxon>
        <taxon>Fredinandcohnia</taxon>
    </lineage>
</organism>
<keyword evidence="3" id="KW-1185">Reference proteome</keyword>
<dbReference type="RefSeq" id="WP_388041845.1">
    <property type="nucleotide sequence ID" value="NZ_JBHUEK010000034.1"/>
</dbReference>
<evidence type="ECO:0008006" key="4">
    <source>
        <dbReference type="Google" id="ProtNLM"/>
    </source>
</evidence>
<evidence type="ECO:0000256" key="1">
    <source>
        <dbReference type="SAM" id="Phobius"/>
    </source>
</evidence>
<reference evidence="3" key="1">
    <citation type="journal article" date="2019" name="Int. J. Syst. Evol. Microbiol.">
        <title>The Global Catalogue of Microorganisms (GCM) 10K type strain sequencing project: providing services to taxonomists for standard genome sequencing and annotation.</title>
        <authorList>
            <consortium name="The Broad Institute Genomics Platform"/>
            <consortium name="The Broad Institute Genome Sequencing Center for Infectious Disease"/>
            <person name="Wu L."/>
            <person name="Ma J."/>
        </authorList>
    </citation>
    <scope>NUCLEOTIDE SEQUENCE [LARGE SCALE GENOMIC DNA]</scope>
    <source>
        <strain evidence="3">CCUG 15531</strain>
    </source>
</reference>
<gene>
    <name evidence="2" type="ORF">ACFSFW_23020</name>
</gene>
<accession>A0ABW4MVF5</accession>
<evidence type="ECO:0000313" key="3">
    <source>
        <dbReference type="Proteomes" id="UP001597227"/>
    </source>
</evidence>
<sequence>MNKKQFLSEMERRLSRLPKDEKEDILQDYEEYFSIGIGEGKTESEIATSLGSPKQLSKELLANYHIEKMEATTTTRNMFRAVWAVIGLGFVNLVIVLGPFLVVLSLLLAGWITGVAGVLSPLLVIVNTIVNPEIFEWYDVFFSIAFCGAGLFILIGMYYASNGVKNGFLRYLKFNVSIVKGGTIHG</sequence>
<name>A0ABW4MVF5_9BACI</name>
<dbReference type="Pfam" id="PF22564">
    <property type="entry name" value="HAAS"/>
    <property type="match status" value="1"/>
</dbReference>
<proteinExistence type="predicted"/>
<keyword evidence="1" id="KW-0472">Membrane</keyword>